<name>A0A9X0CL52_9CNID</name>
<evidence type="ECO:0000256" key="1">
    <source>
        <dbReference type="ARBA" id="ARBA00004567"/>
    </source>
</evidence>
<comment type="caution">
    <text evidence="10">The sequence shown here is derived from an EMBL/GenBank/DDBJ whole genome shotgun (WGS) entry which is preliminary data.</text>
</comment>
<evidence type="ECO:0000256" key="5">
    <source>
        <dbReference type="ARBA" id="ARBA00022927"/>
    </source>
</evidence>
<comment type="subcellular location">
    <subcellularLocation>
        <location evidence="1 9">Nucleus</location>
        <location evidence="1 9">Nuclear pore complex</location>
    </subcellularLocation>
</comment>
<dbReference type="PANTHER" id="PTHR13373">
    <property type="entry name" value="FROUNT PROTEIN-RELATED"/>
    <property type="match status" value="1"/>
</dbReference>
<keyword evidence="7 9" id="KW-0906">Nuclear pore complex</keyword>
<dbReference type="Proteomes" id="UP001163046">
    <property type="component" value="Unassembled WGS sequence"/>
</dbReference>
<evidence type="ECO:0000256" key="4">
    <source>
        <dbReference type="ARBA" id="ARBA00022816"/>
    </source>
</evidence>
<evidence type="ECO:0000256" key="3">
    <source>
        <dbReference type="ARBA" id="ARBA00022448"/>
    </source>
</evidence>
<dbReference type="AlphaFoldDB" id="A0A9X0CL52"/>
<reference evidence="10" key="1">
    <citation type="submission" date="2023-01" db="EMBL/GenBank/DDBJ databases">
        <title>Genome assembly of the deep-sea coral Lophelia pertusa.</title>
        <authorList>
            <person name="Herrera S."/>
            <person name="Cordes E."/>
        </authorList>
    </citation>
    <scope>NUCLEOTIDE SEQUENCE</scope>
    <source>
        <strain evidence="10">USNM1676648</strain>
        <tissue evidence="10">Polyp</tissue>
    </source>
</reference>
<keyword evidence="3 9" id="KW-0813">Transport</keyword>
<evidence type="ECO:0000313" key="11">
    <source>
        <dbReference type="Proteomes" id="UP001163046"/>
    </source>
</evidence>
<dbReference type="Pfam" id="PF07575">
    <property type="entry name" value="Nucleopor_Nup85"/>
    <property type="match status" value="1"/>
</dbReference>
<accession>A0A9X0CL52</accession>
<dbReference type="GO" id="GO:0031080">
    <property type="term" value="C:nuclear pore outer ring"/>
    <property type="evidence" value="ECO:0007669"/>
    <property type="project" value="TreeGrafter"/>
</dbReference>
<comment type="subunit">
    <text evidence="9">Component of the nuclear pore complex (NPC).</text>
</comment>
<dbReference type="EMBL" id="MU827307">
    <property type="protein sequence ID" value="KAJ7362005.1"/>
    <property type="molecule type" value="Genomic_DNA"/>
</dbReference>
<keyword evidence="5 9" id="KW-0653">Protein transport</keyword>
<proteinExistence type="inferred from homology"/>
<keyword evidence="6 9" id="KW-0811">Translocation</keyword>
<dbReference type="GO" id="GO:0031965">
    <property type="term" value="C:nuclear membrane"/>
    <property type="evidence" value="ECO:0007669"/>
    <property type="project" value="UniProtKB-UniRule"/>
</dbReference>
<evidence type="ECO:0000256" key="8">
    <source>
        <dbReference type="ARBA" id="ARBA00023242"/>
    </source>
</evidence>
<organism evidence="10 11">
    <name type="scientific">Desmophyllum pertusum</name>
    <dbReference type="NCBI Taxonomy" id="174260"/>
    <lineage>
        <taxon>Eukaryota</taxon>
        <taxon>Metazoa</taxon>
        <taxon>Cnidaria</taxon>
        <taxon>Anthozoa</taxon>
        <taxon>Hexacorallia</taxon>
        <taxon>Scleractinia</taxon>
        <taxon>Caryophylliina</taxon>
        <taxon>Caryophylliidae</taxon>
        <taxon>Desmophyllum</taxon>
    </lineage>
</organism>
<evidence type="ECO:0000256" key="2">
    <source>
        <dbReference type="ARBA" id="ARBA00005573"/>
    </source>
</evidence>
<comment type="similarity">
    <text evidence="2 9">Belongs to the nucleoporin Nup85 family.</text>
</comment>
<evidence type="ECO:0000256" key="7">
    <source>
        <dbReference type="ARBA" id="ARBA00023132"/>
    </source>
</evidence>
<protein>
    <recommendedName>
        <fullName evidence="9">Nuclear pore complex protein Nup85</fullName>
    </recommendedName>
</protein>
<evidence type="ECO:0000256" key="9">
    <source>
        <dbReference type="RuleBase" id="RU365073"/>
    </source>
</evidence>
<sequence length="334" mass="38786">MALGRKSYVKLFQDVRISLDTGLQVHGILVHTSDGRPKTARGSTHYRYPVLHEVRWGADFQSIITRKLINETHGNVMIVIVYNSCFGIAKEAAIMLSLEYFFSIGFEPIFMDLQHVPDTGGTEKKASLIKFQSRRYRSVVRACILDLEEKSDPRESSGVFKDIRSQLFHRWCGLEQRQLLTLIETVWHLCEILFIETLPGGAVLHHLLEWVQNGHTDKYVKDVLQHPQPHDSPSYWPAIYSLVLQGRVNDVRELLAQHPGRQIGEYDEFASMDELLRKMPMYQLYMGQSLAEFSMKWSHWQHECKHRLANETYAGNPHLRKYVRYSVYAYPGLH</sequence>
<keyword evidence="9" id="KW-0472">Membrane</keyword>
<dbReference type="GO" id="GO:0006606">
    <property type="term" value="P:protein import into nucleus"/>
    <property type="evidence" value="ECO:0007669"/>
    <property type="project" value="TreeGrafter"/>
</dbReference>
<keyword evidence="8 9" id="KW-0539">Nucleus</keyword>
<dbReference type="GO" id="GO:0017056">
    <property type="term" value="F:structural constituent of nuclear pore"/>
    <property type="evidence" value="ECO:0007669"/>
    <property type="project" value="TreeGrafter"/>
</dbReference>
<keyword evidence="4 9" id="KW-0509">mRNA transport</keyword>
<dbReference type="GO" id="GO:0045893">
    <property type="term" value="P:positive regulation of DNA-templated transcription"/>
    <property type="evidence" value="ECO:0007669"/>
    <property type="project" value="TreeGrafter"/>
</dbReference>
<dbReference type="OrthoDB" id="17644at2759"/>
<dbReference type="GO" id="GO:0006406">
    <property type="term" value="P:mRNA export from nucleus"/>
    <property type="evidence" value="ECO:0007669"/>
    <property type="project" value="TreeGrafter"/>
</dbReference>
<keyword evidence="11" id="KW-1185">Reference proteome</keyword>
<comment type="function">
    <text evidence="9">Functions as a component of the nuclear pore complex (NPC).</text>
</comment>
<gene>
    <name evidence="10" type="primary">NUP85_2</name>
    <name evidence="10" type="ORF">OS493_013091</name>
</gene>
<evidence type="ECO:0000313" key="10">
    <source>
        <dbReference type="EMBL" id="KAJ7362005.1"/>
    </source>
</evidence>
<dbReference type="InterPro" id="IPR011502">
    <property type="entry name" value="Nucleoporin_Nup85"/>
</dbReference>
<dbReference type="PANTHER" id="PTHR13373:SF21">
    <property type="entry name" value="NUCLEAR PORE COMPLEX PROTEIN NUP85"/>
    <property type="match status" value="1"/>
</dbReference>
<evidence type="ECO:0000256" key="6">
    <source>
        <dbReference type="ARBA" id="ARBA00023010"/>
    </source>
</evidence>